<sequence length="85" mass="9116">MASSRSMTAESPRPRGVACLRRAPASPRQIPLAVALSRCSPGVSEQRRGWPMIDGHPRWVIALFPPDVPSPGAFQCDVEGAADVH</sequence>
<organism evidence="1 2">
    <name type="scientific">Steinernema glaseri</name>
    <dbReference type="NCBI Taxonomy" id="37863"/>
    <lineage>
        <taxon>Eukaryota</taxon>
        <taxon>Metazoa</taxon>
        <taxon>Ecdysozoa</taxon>
        <taxon>Nematoda</taxon>
        <taxon>Chromadorea</taxon>
        <taxon>Rhabditida</taxon>
        <taxon>Tylenchina</taxon>
        <taxon>Panagrolaimomorpha</taxon>
        <taxon>Strongyloidoidea</taxon>
        <taxon>Steinernematidae</taxon>
        <taxon>Steinernema</taxon>
    </lineage>
</organism>
<accession>A0A1I7YIQ9</accession>
<keyword evidence="1" id="KW-1185">Reference proteome</keyword>
<evidence type="ECO:0000313" key="2">
    <source>
        <dbReference type="WBParaSite" id="L893_g16791.t1"/>
    </source>
</evidence>
<dbReference type="Proteomes" id="UP000095287">
    <property type="component" value="Unplaced"/>
</dbReference>
<protein>
    <submittedName>
        <fullName evidence="2">Uncharacterized protein</fullName>
    </submittedName>
</protein>
<reference evidence="2" key="1">
    <citation type="submission" date="2016-11" db="UniProtKB">
        <authorList>
            <consortium name="WormBaseParasite"/>
        </authorList>
    </citation>
    <scope>IDENTIFICATION</scope>
</reference>
<proteinExistence type="predicted"/>
<name>A0A1I7YIQ9_9BILA</name>
<evidence type="ECO:0000313" key="1">
    <source>
        <dbReference type="Proteomes" id="UP000095287"/>
    </source>
</evidence>
<dbReference type="AlphaFoldDB" id="A0A1I7YIQ9"/>
<dbReference type="WBParaSite" id="L893_g16791.t1">
    <property type="protein sequence ID" value="L893_g16791.t1"/>
    <property type="gene ID" value="L893_g16791"/>
</dbReference>